<dbReference type="Pfam" id="PF22774">
    <property type="entry name" value="DNAJC11_beta-barrel"/>
    <property type="match status" value="1"/>
</dbReference>
<evidence type="ECO:0000313" key="6">
    <source>
        <dbReference type="EMBL" id="KAJ1921431.1"/>
    </source>
</evidence>
<accession>A0A9W8A800</accession>
<proteinExistence type="predicted"/>
<evidence type="ECO:0000313" key="7">
    <source>
        <dbReference type="Proteomes" id="UP001150569"/>
    </source>
</evidence>
<dbReference type="InterPro" id="IPR052243">
    <property type="entry name" value="Mito_inner_membrane_organizer"/>
</dbReference>
<evidence type="ECO:0000259" key="5">
    <source>
        <dbReference type="PROSITE" id="PS50076"/>
    </source>
</evidence>
<dbReference type="PRINTS" id="PR00625">
    <property type="entry name" value="JDOMAIN"/>
</dbReference>
<evidence type="ECO:0000256" key="2">
    <source>
        <dbReference type="ARBA" id="ARBA00023136"/>
    </source>
</evidence>
<evidence type="ECO:0000256" key="1">
    <source>
        <dbReference type="ARBA" id="ARBA00004370"/>
    </source>
</evidence>
<dbReference type="PROSITE" id="PS50076">
    <property type="entry name" value="DNAJ_2"/>
    <property type="match status" value="1"/>
</dbReference>
<dbReference type="PANTHER" id="PTHR44157">
    <property type="entry name" value="DNAJ HOMOLOG SUBFAMILY C MEMBER 11"/>
    <property type="match status" value="1"/>
</dbReference>
<dbReference type="GO" id="GO:0016020">
    <property type="term" value="C:membrane"/>
    <property type="evidence" value="ECO:0007669"/>
    <property type="project" value="UniProtKB-SubCell"/>
</dbReference>
<dbReference type="EMBL" id="JANBPT010000420">
    <property type="protein sequence ID" value="KAJ1921431.1"/>
    <property type="molecule type" value="Genomic_DNA"/>
</dbReference>
<dbReference type="SUPFAM" id="SSF46565">
    <property type="entry name" value="Chaperone J-domain"/>
    <property type="match status" value="1"/>
</dbReference>
<name>A0A9W8A800_9FUNG</name>
<organism evidence="6 7">
    <name type="scientific">Tieghemiomyces parasiticus</name>
    <dbReference type="NCBI Taxonomy" id="78921"/>
    <lineage>
        <taxon>Eukaryota</taxon>
        <taxon>Fungi</taxon>
        <taxon>Fungi incertae sedis</taxon>
        <taxon>Zoopagomycota</taxon>
        <taxon>Kickxellomycotina</taxon>
        <taxon>Dimargaritomycetes</taxon>
        <taxon>Dimargaritales</taxon>
        <taxon>Dimargaritaceae</taxon>
        <taxon>Tieghemiomyces</taxon>
    </lineage>
</organism>
<evidence type="ECO:0000256" key="3">
    <source>
        <dbReference type="ARBA" id="ARBA00023186"/>
    </source>
</evidence>
<keyword evidence="2" id="KW-0472">Membrane</keyword>
<dbReference type="GO" id="GO:0042407">
    <property type="term" value="P:cristae formation"/>
    <property type="evidence" value="ECO:0007669"/>
    <property type="project" value="TreeGrafter"/>
</dbReference>
<dbReference type="InterPro" id="IPR001623">
    <property type="entry name" value="DnaJ_domain"/>
</dbReference>
<protein>
    <recommendedName>
        <fullName evidence="5">J domain-containing protein</fullName>
    </recommendedName>
</protein>
<dbReference type="Pfam" id="PF00226">
    <property type="entry name" value="DnaJ"/>
    <property type="match status" value="1"/>
</dbReference>
<gene>
    <name evidence="6" type="ORF">IWQ60_006775</name>
</gene>
<dbReference type="Gene3D" id="1.10.287.110">
    <property type="entry name" value="DnaJ domain"/>
    <property type="match status" value="1"/>
</dbReference>
<dbReference type="InterPro" id="IPR018253">
    <property type="entry name" value="DnaJ_domain_CS"/>
</dbReference>
<sequence>MFPTDPFGEDFENSANPQAHFRGRHGDLPSDEIPTDWESHLEEPVDPTLNDSILDQLQVRFQAGRNYYTLLNVSRQASDEQIRDSYRRLCLTFHPDRQVDPEVREVARTQFENIQRAYDVLSDPRQRAIYDTLGEAGLGVVEYKNPQDHDDTAVLSELTVGHRIKTPDELRQELERRLLQMRREKLHQLLQSKGELQVHIDATRVFKALDIDTPATSSPPTPAFLAFPGNLFPTMVTRTAQMAPPAAGKAEGPIPLVQGQGCATLADTAHSLTAPVRRVWQHLDRAQYHHVSVEHSFLLPLGERVSAVLRGQIGAGTMSGHAERLTVHLRHHVSSQFLAEYTYDLTRPHQAQIRTTYVPDMDFTVFSQCTLVNPARPPVFRIDLNRRLGDQVVMSAGFNTGIWSVGSWGCRPAYHHPGGGPDTVFNLPAASTLVAVSKTYEDTIVTAECQAGLAQSYIRLQCSRPVVKGIEAHGGMTLGNREGAVMFVGSRWDLTRRCKMSLDVVFGYFRPLQLEFRFDRLGQSFFVPVVLEMVTSLNMVVGAVTIPTLAGLALYHCVILPRRRRQLALRLATLRYEYRASLAHRRAEALATQDAIRRQADQKCAAEREVDGLEILEAHYGNFDKSAPFDIDATTTDPSSTAALAPGPADGNVFDVRTWFRHKRLRDALNIIPLSFLTGGDPGTDDGAAAGEDEEGNGGWDADQSPVVDVTVPLQYLVNHSKLVLPGNATKADLVGFFDPCFGRRKQLRVTYRFNRQLHTVTIDDLAPLACPLRSHLA</sequence>
<comment type="subcellular location">
    <subcellularLocation>
        <location evidence="1">Membrane</location>
    </subcellularLocation>
</comment>
<dbReference type="SMART" id="SM00271">
    <property type="entry name" value="DnaJ"/>
    <property type="match status" value="1"/>
</dbReference>
<dbReference type="Proteomes" id="UP001150569">
    <property type="component" value="Unassembled WGS sequence"/>
</dbReference>
<dbReference type="PANTHER" id="PTHR44157:SF1">
    <property type="entry name" value="DNAJ HOMOLOG SUBFAMILY C MEMBER 11"/>
    <property type="match status" value="1"/>
</dbReference>
<reference evidence="6" key="1">
    <citation type="submission" date="2022-07" db="EMBL/GenBank/DDBJ databases">
        <title>Phylogenomic reconstructions and comparative analyses of Kickxellomycotina fungi.</title>
        <authorList>
            <person name="Reynolds N.K."/>
            <person name="Stajich J.E."/>
            <person name="Barry K."/>
            <person name="Grigoriev I.V."/>
            <person name="Crous P."/>
            <person name="Smith M.E."/>
        </authorList>
    </citation>
    <scope>NUCLEOTIDE SEQUENCE</scope>
    <source>
        <strain evidence="6">RSA 861</strain>
    </source>
</reference>
<feature type="domain" description="J" evidence="5">
    <location>
        <begin position="66"/>
        <end position="134"/>
    </location>
</feature>
<dbReference type="InterPro" id="IPR024586">
    <property type="entry name" value="DnaJ-like_C11_C"/>
</dbReference>
<comment type="caution">
    <text evidence="6">The sequence shown here is derived from an EMBL/GenBank/DDBJ whole genome shotgun (WGS) entry which is preliminary data.</text>
</comment>
<feature type="region of interest" description="Disordered" evidence="4">
    <location>
        <begin position="682"/>
        <end position="704"/>
    </location>
</feature>
<dbReference type="GO" id="GO:0005739">
    <property type="term" value="C:mitochondrion"/>
    <property type="evidence" value="ECO:0007669"/>
    <property type="project" value="GOC"/>
</dbReference>
<keyword evidence="3" id="KW-0143">Chaperone</keyword>
<feature type="region of interest" description="Disordered" evidence="4">
    <location>
        <begin position="1"/>
        <end position="35"/>
    </location>
</feature>
<dbReference type="PROSITE" id="PS00636">
    <property type="entry name" value="DNAJ_1"/>
    <property type="match status" value="1"/>
</dbReference>
<dbReference type="Pfam" id="PF11875">
    <property type="entry name" value="DnaJ-like_C11_C"/>
    <property type="match status" value="1"/>
</dbReference>
<dbReference type="CDD" id="cd06257">
    <property type="entry name" value="DnaJ"/>
    <property type="match status" value="1"/>
</dbReference>
<dbReference type="AlphaFoldDB" id="A0A9W8A800"/>
<keyword evidence="7" id="KW-1185">Reference proteome</keyword>
<evidence type="ECO:0000256" key="4">
    <source>
        <dbReference type="SAM" id="MobiDB-lite"/>
    </source>
</evidence>
<dbReference type="InterPro" id="IPR055225">
    <property type="entry name" value="DNAJC11-like_beta-barrel"/>
</dbReference>
<dbReference type="InterPro" id="IPR036869">
    <property type="entry name" value="J_dom_sf"/>
</dbReference>
<dbReference type="OrthoDB" id="10250354at2759"/>